<dbReference type="GO" id="GO:0070682">
    <property type="term" value="P:proteasome regulatory particle assembly"/>
    <property type="evidence" value="ECO:0007669"/>
    <property type="project" value="InterPro"/>
</dbReference>
<evidence type="ECO:0000259" key="4">
    <source>
        <dbReference type="Pfam" id="PF17820"/>
    </source>
</evidence>
<feature type="region of interest" description="Disordered" evidence="3">
    <location>
        <begin position="13"/>
        <end position="37"/>
    </location>
</feature>
<feature type="domain" description="PDZ" evidence="4">
    <location>
        <begin position="44"/>
        <end position="99"/>
    </location>
</feature>
<dbReference type="InterPro" id="IPR041489">
    <property type="entry name" value="PDZ_6"/>
</dbReference>
<dbReference type="GO" id="GO:0005737">
    <property type="term" value="C:cytoplasm"/>
    <property type="evidence" value="ECO:0007669"/>
    <property type="project" value="TreeGrafter"/>
</dbReference>
<dbReference type="Proteomes" id="UP000887566">
    <property type="component" value="Unplaced"/>
</dbReference>
<evidence type="ECO:0000313" key="5">
    <source>
        <dbReference type="Proteomes" id="UP000887566"/>
    </source>
</evidence>
<keyword evidence="2" id="KW-0143">Chaperone</keyword>
<name>A0A914VB28_9BILA</name>
<comment type="similarity">
    <text evidence="1">Belongs to the proteasome subunit p27 family.</text>
</comment>
<reference evidence="6" key="1">
    <citation type="submission" date="2022-11" db="UniProtKB">
        <authorList>
            <consortium name="WormBaseParasite"/>
        </authorList>
    </citation>
    <scope>IDENTIFICATION</scope>
</reference>
<accession>A0A914VB28</accession>
<dbReference type="FunFam" id="2.30.42.10:FF:000107">
    <property type="entry name" value="26S proteasome non-ATPase regulatory subunit 9"/>
    <property type="match status" value="1"/>
</dbReference>
<evidence type="ECO:0000256" key="3">
    <source>
        <dbReference type="SAM" id="MobiDB-lite"/>
    </source>
</evidence>
<dbReference type="AlphaFoldDB" id="A0A914VB28"/>
<dbReference type="InterPro" id="IPR036034">
    <property type="entry name" value="PDZ_sf"/>
</dbReference>
<evidence type="ECO:0000256" key="1">
    <source>
        <dbReference type="ARBA" id="ARBA00005256"/>
    </source>
</evidence>
<dbReference type="PANTHER" id="PTHR12651">
    <property type="entry name" value="26S PROTEASOME NON-ATPASE REGULATORY SUBUNIT 9"/>
    <property type="match status" value="1"/>
</dbReference>
<sequence length="128" mass="13793">MDRIAEGLYKVHEAASGSGEQKMETDDDVDVTGHRTSNDPIANVRSVVAGSPSADAGLKNDDVIIQFGSLHAGNFKKLDQIGEIVRNSVEKRVRVTVLRDGHVIRMALSPRQWTGQGLLGCTIVPVNS</sequence>
<dbReference type="Gene3D" id="2.30.42.10">
    <property type="match status" value="1"/>
</dbReference>
<dbReference type="PANTHER" id="PTHR12651:SF1">
    <property type="entry name" value="26S PROTEASOME NON-ATPASE REGULATORY SUBUNIT 9"/>
    <property type="match status" value="1"/>
</dbReference>
<dbReference type="WBParaSite" id="PSAMB.scaffold1761size28028.g14768.t1">
    <property type="protein sequence ID" value="PSAMB.scaffold1761size28028.g14768.t1"/>
    <property type="gene ID" value="PSAMB.scaffold1761size28028.g14768"/>
</dbReference>
<proteinExistence type="inferred from homology"/>
<dbReference type="GO" id="GO:0005634">
    <property type="term" value="C:nucleus"/>
    <property type="evidence" value="ECO:0007669"/>
    <property type="project" value="TreeGrafter"/>
</dbReference>
<keyword evidence="5" id="KW-1185">Reference proteome</keyword>
<dbReference type="SUPFAM" id="SSF50156">
    <property type="entry name" value="PDZ domain-like"/>
    <property type="match status" value="1"/>
</dbReference>
<evidence type="ECO:0000256" key="2">
    <source>
        <dbReference type="ARBA" id="ARBA00023186"/>
    </source>
</evidence>
<evidence type="ECO:0000313" key="6">
    <source>
        <dbReference type="WBParaSite" id="PSAMB.scaffold1761size28028.g14768.t1"/>
    </source>
</evidence>
<protein>
    <submittedName>
        <fullName evidence="6">26S proteasome non-ATPase regulatory subunit 9</fullName>
    </submittedName>
</protein>
<organism evidence="5 6">
    <name type="scientific">Plectus sambesii</name>
    <dbReference type="NCBI Taxonomy" id="2011161"/>
    <lineage>
        <taxon>Eukaryota</taxon>
        <taxon>Metazoa</taxon>
        <taxon>Ecdysozoa</taxon>
        <taxon>Nematoda</taxon>
        <taxon>Chromadorea</taxon>
        <taxon>Plectida</taxon>
        <taxon>Plectina</taxon>
        <taxon>Plectoidea</taxon>
        <taxon>Plectidae</taxon>
        <taxon>Plectus</taxon>
    </lineage>
</organism>
<dbReference type="Pfam" id="PF17820">
    <property type="entry name" value="PDZ_6"/>
    <property type="match status" value="1"/>
</dbReference>
<dbReference type="InterPro" id="IPR035269">
    <property type="entry name" value="PSMD9"/>
</dbReference>